<keyword evidence="1" id="KW-1133">Transmembrane helix</keyword>
<keyword evidence="1" id="KW-0472">Membrane</keyword>
<feature type="transmembrane region" description="Helical" evidence="1">
    <location>
        <begin position="172"/>
        <end position="189"/>
    </location>
</feature>
<evidence type="ECO:0008006" key="3">
    <source>
        <dbReference type="Google" id="ProtNLM"/>
    </source>
</evidence>
<keyword evidence="1" id="KW-0812">Transmembrane</keyword>
<feature type="transmembrane region" description="Helical" evidence="1">
    <location>
        <begin position="139"/>
        <end position="160"/>
    </location>
</feature>
<feature type="transmembrane region" description="Helical" evidence="1">
    <location>
        <begin position="58"/>
        <end position="81"/>
    </location>
</feature>
<dbReference type="Pfam" id="PF20599">
    <property type="entry name" value="DUF6796"/>
    <property type="match status" value="1"/>
</dbReference>
<name>A0A6S6UM49_9GAMM</name>
<sequence length="226" mass="25364">MGLIYERKKQVILTGLIGLLAAVLVGVGEFLLHFDPMARFSESDYAFMLAASDARQTWGHFIGVLAAPLYVVGCWHIYLMLKPANQTLAFIAFLLGSYGFMIGADWISSRASIGAITHLQDSKSILQPLVDLYVVRYESLLTVIRITTLLLSLIIIVLVWSGRSHYHKMMAFFNPIVLLLLNFVIYIIAPEIGKYMMPIALNIGFGLFFILSLLQVSRISENKEFL</sequence>
<feature type="transmembrane region" description="Helical" evidence="1">
    <location>
        <begin position="12"/>
        <end position="34"/>
    </location>
</feature>
<accession>A0A6S6UM49</accession>
<dbReference type="AlphaFoldDB" id="A0A6S6UM49"/>
<evidence type="ECO:0000313" key="2">
    <source>
        <dbReference type="EMBL" id="CAA6830622.1"/>
    </source>
</evidence>
<gene>
    <name evidence="2" type="ORF">HELGO_WM63958</name>
</gene>
<feature type="transmembrane region" description="Helical" evidence="1">
    <location>
        <begin position="195"/>
        <end position="214"/>
    </location>
</feature>
<reference evidence="2" key="1">
    <citation type="submission" date="2020-01" db="EMBL/GenBank/DDBJ databases">
        <authorList>
            <person name="Meier V. D."/>
            <person name="Meier V D."/>
        </authorList>
    </citation>
    <scope>NUCLEOTIDE SEQUENCE</scope>
    <source>
        <strain evidence="2">HLG_WM_MAG_09</strain>
    </source>
</reference>
<feature type="transmembrane region" description="Helical" evidence="1">
    <location>
        <begin position="88"/>
        <end position="107"/>
    </location>
</feature>
<organism evidence="2">
    <name type="scientific">uncultured Thiotrichaceae bacterium</name>
    <dbReference type="NCBI Taxonomy" id="298394"/>
    <lineage>
        <taxon>Bacteria</taxon>
        <taxon>Pseudomonadati</taxon>
        <taxon>Pseudomonadota</taxon>
        <taxon>Gammaproteobacteria</taxon>
        <taxon>Thiotrichales</taxon>
        <taxon>Thiotrichaceae</taxon>
        <taxon>environmental samples</taxon>
    </lineage>
</organism>
<proteinExistence type="predicted"/>
<protein>
    <recommendedName>
        <fullName evidence="3">DUF4386 domain-containing protein</fullName>
    </recommendedName>
</protein>
<dbReference type="EMBL" id="CACVAT010000606">
    <property type="protein sequence ID" value="CAA6830622.1"/>
    <property type="molecule type" value="Genomic_DNA"/>
</dbReference>
<evidence type="ECO:0000256" key="1">
    <source>
        <dbReference type="SAM" id="Phobius"/>
    </source>
</evidence>
<dbReference type="InterPro" id="IPR046475">
    <property type="entry name" value="DUF6796"/>
</dbReference>